<proteinExistence type="predicted"/>
<feature type="transmembrane region" description="Helical" evidence="6">
    <location>
        <begin position="46"/>
        <end position="69"/>
    </location>
</feature>
<feature type="transmembrane region" description="Helical" evidence="6">
    <location>
        <begin position="201"/>
        <end position="222"/>
    </location>
</feature>
<dbReference type="InterPro" id="IPR032694">
    <property type="entry name" value="CopC/D"/>
</dbReference>
<comment type="subcellular location">
    <subcellularLocation>
        <location evidence="1">Cell membrane</location>
        <topology evidence="1">Multi-pass membrane protein</topology>
    </subcellularLocation>
</comment>
<dbReference type="PANTHER" id="PTHR34820:SF4">
    <property type="entry name" value="INNER MEMBRANE PROTEIN YEBZ"/>
    <property type="match status" value="1"/>
</dbReference>
<evidence type="ECO:0000259" key="7">
    <source>
        <dbReference type="Pfam" id="PF05425"/>
    </source>
</evidence>
<accession>A0ABY8BNU5</accession>
<dbReference type="Proteomes" id="UP001213907">
    <property type="component" value="Chromosome"/>
</dbReference>
<protein>
    <submittedName>
        <fullName evidence="8">Copper homeostasis membrane protein CopD</fullName>
    </submittedName>
</protein>
<keyword evidence="9" id="KW-1185">Reference proteome</keyword>
<dbReference type="Pfam" id="PF05425">
    <property type="entry name" value="CopD"/>
    <property type="match status" value="1"/>
</dbReference>
<dbReference type="EMBL" id="CP113162">
    <property type="protein sequence ID" value="WEF51650.1"/>
    <property type="molecule type" value="Genomic_DNA"/>
</dbReference>
<feature type="transmembrane region" description="Helical" evidence="6">
    <location>
        <begin position="12"/>
        <end position="34"/>
    </location>
</feature>
<evidence type="ECO:0000313" key="9">
    <source>
        <dbReference type="Proteomes" id="UP001213907"/>
    </source>
</evidence>
<evidence type="ECO:0000256" key="3">
    <source>
        <dbReference type="ARBA" id="ARBA00022692"/>
    </source>
</evidence>
<keyword evidence="2" id="KW-1003">Cell membrane</keyword>
<feature type="transmembrane region" description="Helical" evidence="6">
    <location>
        <begin position="234"/>
        <end position="259"/>
    </location>
</feature>
<evidence type="ECO:0000256" key="2">
    <source>
        <dbReference type="ARBA" id="ARBA00022475"/>
    </source>
</evidence>
<feature type="transmembrane region" description="Helical" evidence="6">
    <location>
        <begin position="122"/>
        <end position="139"/>
    </location>
</feature>
<reference evidence="8 9" key="1">
    <citation type="submission" date="2022-11" db="EMBL/GenBank/DDBJ databases">
        <authorList>
            <person name="Siebert D."/>
            <person name="Busche T."/>
            <person name="Saydam E."/>
            <person name="Kalinowski J."/>
            <person name="Ruckert C."/>
            <person name="Blombach B."/>
        </authorList>
    </citation>
    <scope>NUCLEOTIDE SEQUENCE [LARGE SCALE GENOMIC DNA]</scope>
    <source>
        <strain evidence="8 9">DSM 1083</strain>
    </source>
</reference>
<evidence type="ECO:0000256" key="1">
    <source>
        <dbReference type="ARBA" id="ARBA00004651"/>
    </source>
</evidence>
<evidence type="ECO:0000313" key="8">
    <source>
        <dbReference type="EMBL" id="WEF51650.1"/>
    </source>
</evidence>
<name>A0ABY8BNU5_AFICR</name>
<evidence type="ECO:0000256" key="6">
    <source>
        <dbReference type="SAM" id="Phobius"/>
    </source>
</evidence>
<dbReference type="PANTHER" id="PTHR34820">
    <property type="entry name" value="INNER MEMBRANE PROTEIN YEBZ"/>
    <property type="match status" value="1"/>
</dbReference>
<feature type="domain" description="Copper resistance protein D" evidence="7">
    <location>
        <begin position="197"/>
        <end position="303"/>
    </location>
</feature>
<evidence type="ECO:0000256" key="4">
    <source>
        <dbReference type="ARBA" id="ARBA00022989"/>
    </source>
</evidence>
<organism evidence="8 9">
    <name type="scientific">Afipia carboxydohydrogena</name>
    <name type="common">Pseudomonas carboxydohydrogena</name>
    <dbReference type="NCBI Taxonomy" id="290"/>
    <lineage>
        <taxon>Bacteria</taxon>
        <taxon>Pseudomonadati</taxon>
        <taxon>Pseudomonadota</taxon>
        <taxon>Alphaproteobacteria</taxon>
        <taxon>Hyphomicrobiales</taxon>
        <taxon>Nitrobacteraceae</taxon>
        <taxon>Afipia</taxon>
    </lineage>
</organism>
<sequence>MIEVGLIIARLLHYLATTALAGLSFFPLYAYSGAEPEVLGRWRHKWLLWTAIAALLSGLCWFTFAAANMSGSMRDLADAETLWTIVHDMSFGHVWALRMLLAVLTIGVAASGLRSKVAAHHYNWMMSLLTAVLLASLAGTGHAQIEEGRLGIIHVVADAAHLLAAGTWLGGLIPLAVILHRSKIRDVNVRSEDLNCILTRFSGMGYAAVATLIGSGLVNSWFLVGSFSGLLDTAYGQILLGKLVLFVGMLALAVANRFWLVPSMSKLRTDTAGELAMWSTRLRRHVLGEQFLGCAVLLAVSILGTMQPAVGQ</sequence>
<keyword evidence="5 6" id="KW-0472">Membrane</keyword>
<dbReference type="NCBIfam" id="NF033808">
    <property type="entry name" value="copper_CopD"/>
    <property type="match status" value="1"/>
</dbReference>
<gene>
    <name evidence="8" type="primary">copD</name>
    <name evidence="8" type="ORF">AFIC_000092</name>
</gene>
<keyword evidence="4 6" id="KW-1133">Transmembrane helix</keyword>
<feature type="transmembrane region" description="Helical" evidence="6">
    <location>
        <begin position="159"/>
        <end position="180"/>
    </location>
</feature>
<dbReference type="InterPro" id="IPR047689">
    <property type="entry name" value="CopD"/>
</dbReference>
<feature type="transmembrane region" description="Helical" evidence="6">
    <location>
        <begin position="89"/>
        <end position="110"/>
    </location>
</feature>
<evidence type="ECO:0000256" key="5">
    <source>
        <dbReference type="ARBA" id="ARBA00023136"/>
    </source>
</evidence>
<dbReference type="RefSeq" id="WP_275247242.1">
    <property type="nucleotide sequence ID" value="NZ_BAABDX010000001.1"/>
</dbReference>
<dbReference type="InterPro" id="IPR008457">
    <property type="entry name" value="Cu-R_CopD_dom"/>
</dbReference>
<feature type="transmembrane region" description="Helical" evidence="6">
    <location>
        <begin position="291"/>
        <end position="310"/>
    </location>
</feature>
<keyword evidence="3 6" id="KW-0812">Transmembrane</keyword>